<dbReference type="Gene3D" id="1.10.8.60">
    <property type="match status" value="1"/>
</dbReference>
<dbReference type="PROSITE" id="PS00688">
    <property type="entry name" value="SIGMA54_INTERACT_3"/>
    <property type="match status" value="1"/>
</dbReference>
<dbReference type="PROSITE" id="PS00676">
    <property type="entry name" value="SIGMA54_INTERACT_2"/>
    <property type="match status" value="1"/>
</dbReference>
<dbReference type="SUPFAM" id="SSF52172">
    <property type="entry name" value="CheY-like"/>
    <property type="match status" value="1"/>
</dbReference>
<keyword evidence="1" id="KW-0547">Nucleotide-binding</keyword>
<name>A0A1V3A017_9GAMM</name>
<evidence type="ECO:0000313" key="10">
    <source>
        <dbReference type="EMBL" id="OOC10708.1"/>
    </source>
</evidence>
<dbReference type="PROSITE" id="PS00675">
    <property type="entry name" value="SIGMA54_INTERACT_1"/>
    <property type="match status" value="1"/>
</dbReference>
<evidence type="ECO:0000256" key="7">
    <source>
        <dbReference type="SAM" id="MobiDB-lite"/>
    </source>
</evidence>
<dbReference type="GO" id="GO:0000160">
    <property type="term" value="P:phosphorelay signal transduction system"/>
    <property type="evidence" value="ECO:0007669"/>
    <property type="project" value="InterPro"/>
</dbReference>
<dbReference type="SUPFAM" id="SSF46689">
    <property type="entry name" value="Homeodomain-like"/>
    <property type="match status" value="1"/>
</dbReference>
<dbReference type="InterPro" id="IPR025944">
    <property type="entry name" value="Sigma_54_int_dom_CS"/>
</dbReference>
<dbReference type="SMART" id="SM00382">
    <property type="entry name" value="AAA"/>
    <property type="match status" value="1"/>
</dbReference>
<feature type="domain" description="Response regulatory" evidence="9">
    <location>
        <begin position="7"/>
        <end position="124"/>
    </location>
</feature>
<evidence type="ECO:0000256" key="3">
    <source>
        <dbReference type="ARBA" id="ARBA00023015"/>
    </source>
</evidence>
<dbReference type="OrthoDB" id="9762726at2"/>
<keyword evidence="6" id="KW-0597">Phosphoprotein</keyword>
<keyword evidence="5" id="KW-0804">Transcription</keyword>
<dbReference type="GO" id="GO:0006355">
    <property type="term" value="P:regulation of DNA-templated transcription"/>
    <property type="evidence" value="ECO:0007669"/>
    <property type="project" value="InterPro"/>
</dbReference>
<dbReference type="CDD" id="cd00009">
    <property type="entry name" value="AAA"/>
    <property type="match status" value="1"/>
</dbReference>
<dbReference type="Pfam" id="PF00158">
    <property type="entry name" value="Sigma54_activat"/>
    <property type="match status" value="1"/>
</dbReference>
<organism evidence="10 11">
    <name type="scientific">Thioalkalivibrio halophilus</name>
    <dbReference type="NCBI Taxonomy" id="252474"/>
    <lineage>
        <taxon>Bacteria</taxon>
        <taxon>Pseudomonadati</taxon>
        <taxon>Pseudomonadota</taxon>
        <taxon>Gammaproteobacteria</taxon>
        <taxon>Chromatiales</taxon>
        <taxon>Ectothiorhodospiraceae</taxon>
        <taxon>Thioalkalivibrio</taxon>
    </lineage>
</organism>
<evidence type="ECO:0000256" key="1">
    <source>
        <dbReference type="ARBA" id="ARBA00022741"/>
    </source>
</evidence>
<dbReference type="FunFam" id="3.40.50.300:FF:000006">
    <property type="entry name" value="DNA-binding transcriptional regulator NtrC"/>
    <property type="match status" value="1"/>
</dbReference>
<sequence>MTTSSCRILLVEDDPIMGESLYDRFELEGFEVTWCQTAGAARETLEGDRHFHLMVSDIRLPDLTGDALFAQLQETLAQETPRTLFITGYGAVETAVDLLKRGAADYITKPFDLDALIGQIRGLCAEEDPRMQTADAVSAAADLSLGKSLPMQRMAAMLPRVAARATTVLITGESGAGKEFVAHALHNAGPNPDAPFVAVNCAALPENLLEAELFGHEKGAFTGATRQRRGVFEQADGGTLFLDEIGDMSLAMQAKLLRVIQERQVTPLGSENPLDVNLRLVCATHRNLREYVDRGDFREDLFYRINVVHLRIPPLRDRREDILWLARQTLEDLARREGGEPRRLAADAEQAMLEHEWPGNVRELRHCLERATIFSPAPVLGEADLCDPADPDHLPPSGDPSTEATDPASRPPLADYLQAQEAAYIRQALEHHEWRITQTAEHLGISRKNLWEKMRRHGLQGPGAE</sequence>
<feature type="region of interest" description="Disordered" evidence="7">
    <location>
        <begin position="384"/>
        <end position="411"/>
    </location>
</feature>
<dbReference type="GO" id="GO:0005524">
    <property type="term" value="F:ATP binding"/>
    <property type="evidence" value="ECO:0007669"/>
    <property type="project" value="UniProtKB-KW"/>
</dbReference>
<evidence type="ECO:0000256" key="5">
    <source>
        <dbReference type="ARBA" id="ARBA00023163"/>
    </source>
</evidence>
<accession>A0A1V3A017</accession>
<evidence type="ECO:0000259" key="9">
    <source>
        <dbReference type="PROSITE" id="PS50110"/>
    </source>
</evidence>
<keyword evidence="11" id="KW-1185">Reference proteome</keyword>
<dbReference type="InterPro" id="IPR025662">
    <property type="entry name" value="Sigma_54_int_dom_ATP-bd_1"/>
</dbReference>
<dbReference type="PROSITE" id="PS50110">
    <property type="entry name" value="RESPONSE_REGULATORY"/>
    <property type="match status" value="1"/>
</dbReference>
<dbReference type="InterPro" id="IPR001789">
    <property type="entry name" value="Sig_transdc_resp-reg_receiver"/>
</dbReference>
<dbReference type="AlphaFoldDB" id="A0A1V3A017"/>
<evidence type="ECO:0000256" key="2">
    <source>
        <dbReference type="ARBA" id="ARBA00022840"/>
    </source>
</evidence>
<dbReference type="PRINTS" id="PR01590">
    <property type="entry name" value="HTHFIS"/>
</dbReference>
<gene>
    <name evidence="10" type="ORF">B1A74_04555</name>
</gene>
<dbReference type="Gene3D" id="3.40.50.300">
    <property type="entry name" value="P-loop containing nucleotide triphosphate hydrolases"/>
    <property type="match status" value="1"/>
</dbReference>
<protein>
    <submittedName>
        <fullName evidence="10">Transcriptional regulator</fullName>
    </submittedName>
</protein>
<dbReference type="InterPro" id="IPR058031">
    <property type="entry name" value="AAA_lid_NorR"/>
</dbReference>
<evidence type="ECO:0000259" key="8">
    <source>
        <dbReference type="PROSITE" id="PS50045"/>
    </source>
</evidence>
<dbReference type="InterPro" id="IPR027417">
    <property type="entry name" value="P-loop_NTPase"/>
</dbReference>
<dbReference type="Pfam" id="PF25601">
    <property type="entry name" value="AAA_lid_14"/>
    <property type="match status" value="1"/>
</dbReference>
<keyword evidence="4" id="KW-0238">DNA-binding</keyword>
<evidence type="ECO:0000313" key="11">
    <source>
        <dbReference type="Proteomes" id="UP000189177"/>
    </source>
</evidence>
<evidence type="ECO:0000256" key="6">
    <source>
        <dbReference type="PROSITE-ProRule" id="PRU00169"/>
    </source>
</evidence>
<dbReference type="InterPro" id="IPR002078">
    <property type="entry name" value="Sigma_54_int"/>
</dbReference>
<dbReference type="STRING" id="252474.B1A74_04555"/>
<dbReference type="Gene3D" id="3.40.50.2300">
    <property type="match status" value="1"/>
</dbReference>
<proteinExistence type="predicted"/>
<keyword evidence="3" id="KW-0805">Transcription regulation</keyword>
<dbReference type="InterPro" id="IPR025943">
    <property type="entry name" value="Sigma_54_int_dom_ATP-bd_2"/>
</dbReference>
<dbReference type="InterPro" id="IPR003593">
    <property type="entry name" value="AAA+_ATPase"/>
</dbReference>
<evidence type="ECO:0000256" key="4">
    <source>
        <dbReference type="ARBA" id="ARBA00023125"/>
    </source>
</evidence>
<feature type="modified residue" description="4-aspartylphosphate" evidence="6">
    <location>
        <position position="57"/>
    </location>
</feature>
<dbReference type="SMART" id="SM00448">
    <property type="entry name" value="REC"/>
    <property type="match status" value="1"/>
</dbReference>
<dbReference type="EMBL" id="MUZR01000011">
    <property type="protein sequence ID" value="OOC10708.1"/>
    <property type="molecule type" value="Genomic_DNA"/>
</dbReference>
<dbReference type="RefSeq" id="WP_077243900.1">
    <property type="nucleotide sequence ID" value="NZ_MUZR01000011.1"/>
</dbReference>
<keyword evidence="2" id="KW-0067">ATP-binding</keyword>
<dbReference type="SUPFAM" id="SSF52540">
    <property type="entry name" value="P-loop containing nucleoside triphosphate hydrolases"/>
    <property type="match status" value="1"/>
</dbReference>
<dbReference type="InterPro" id="IPR011006">
    <property type="entry name" value="CheY-like_superfamily"/>
</dbReference>
<dbReference type="InterPro" id="IPR002197">
    <property type="entry name" value="HTH_Fis"/>
</dbReference>
<feature type="domain" description="Sigma-54 factor interaction" evidence="8">
    <location>
        <begin position="144"/>
        <end position="373"/>
    </location>
</feature>
<dbReference type="Gene3D" id="1.10.10.60">
    <property type="entry name" value="Homeodomain-like"/>
    <property type="match status" value="1"/>
</dbReference>
<dbReference type="PANTHER" id="PTHR32071:SF57">
    <property type="entry name" value="C4-DICARBOXYLATE TRANSPORT TRANSCRIPTIONAL REGULATORY PROTEIN DCTD"/>
    <property type="match status" value="1"/>
</dbReference>
<dbReference type="InterPro" id="IPR009057">
    <property type="entry name" value="Homeodomain-like_sf"/>
</dbReference>
<comment type="caution">
    <text evidence="10">The sequence shown here is derived from an EMBL/GenBank/DDBJ whole genome shotgun (WGS) entry which is preliminary data.</text>
</comment>
<reference evidence="10 11" key="1">
    <citation type="submission" date="2017-02" db="EMBL/GenBank/DDBJ databases">
        <title>Genomic diversity within the haloalkaliphilic genus Thioalkalivibrio.</title>
        <authorList>
            <person name="Ahn A.-C."/>
            <person name="Meier-Kolthoff J."/>
            <person name="Overmars L."/>
            <person name="Richter M."/>
            <person name="Woyke T."/>
            <person name="Sorokin D.Y."/>
            <person name="Muyzer G."/>
        </authorList>
    </citation>
    <scope>NUCLEOTIDE SEQUENCE [LARGE SCALE GENOMIC DNA]</scope>
    <source>
        <strain evidence="10 11">HL17</strain>
    </source>
</reference>
<dbReference type="GO" id="GO:0043565">
    <property type="term" value="F:sequence-specific DNA binding"/>
    <property type="evidence" value="ECO:0007669"/>
    <property type="project" value="InterPro"/>
</dbReference>
<dbReference type="PROSITE" id="PS50045">
    <property type="entry name" value="SIGMA54_INTERACT_4"/>
    <property type="match status" value="1"/>
</dbReference>
<dbReference type="Proteomes" id="UP000189177">
    <property type="component" value="Unassembled WGS sequence"/>
</dbReference>
<dbReference type="Pfam" id="PF02954">
    <property type="entry name" value="HTH_8"/>
    <property type="match status" value="1"/>
</dbReference>
<dbReference type="PANTHER" id="PTHR32071">
    <property type="entry name" value="TRANSCRIPTIONAL REGULATORY PROTEIN"/>
    <property type="match status" value="1"/>
</dbReference>
<dbReference type="Pfam" id="PF00072">
    <property type="entry name" value="Response_reg"/>
    <property type="match status" value="1"/>
</dbReference>